<keyword evidence="13" id="KW-1185">Reference proteome</keyword>
<evidence type="ECO:0000256" key="7">
    <source>
        <dbReference type="ARBA" id="ARBA00023163"/>
    </source>
</evidence>
<feature type="region of interest" description="Disordered" evidence="10">
    <location>
        <begin position="350"/>
        <end position="369"/>
    </location>
</feature>
<dbReference type="Pfam" id="PF00320">
    <property type="entry name" value="GATA"/>
    <property type="match status" value="1"/>
</dbReference>
<evidence type="ECO:0000256" key="4">
    <source>
        <dbReference type="ARBA" id="ARBA00022833"/>
    </source>
</evidence>
<gene>
    <name evidence="12" type="ORF">BpHYR1_039283</name>
</gene>
<dbReference type="FunFam" id="3.30.50.10:FF:000032">
    <property type="entry name" value="Transcription factor GATA-3"/>
    <property type="match status" value="1"/>
</dbReference>
<dbReference type="PANTHER" id="PTHR10071">
    <property type="entry name" value="TRANSCRIPTION FACTOR GATA FAMILY MEMBER"/>
    <property type="match status" value="1"/>
</dbReference>
<proteinExistence type="predicted"/>
<evidence type="ECO:0000259" key="11">
    <source>
        <dbReference type="PROSITE" id="PS50114"/>
    </source>
</evidence>
<keyword evidence="8" id="KW-0539">Nucleus</keyword>
<keyword evidence="4" id="KW-0862">Zinc</keyword>
<evidence type="ECO:0000256" key="10">
    <source>
        <dbReference type="SAM" id="MobiDB-lite"/>
    </source>
</evidence>
<protein>
    <submittedName>
        <fullName evidence="12">GATA-binding factor A isoform X2</fullName>
    </submittedName>
</protein>
<dbReference type="InterPro" id="IPR039355">
    <property type="entry name" value="Transcription_factor_GATA"/>
</dbReference>
<feature type="compositionally biased region" description="Basic and acidic residues" evidence="10">
    <location>
        <begin position="221"/>
        <end position="232"/>
    </location>
</feature>
<dbReference type="Proteomes" id="UP000276133">
    <property type="component" value="Unassembled WGS sequence"/>
</dbReference>
<name>A0A3M7QNI3_BRAPC</name>
<dbReference type="PROSITE" id="PS50114">
    <property type="entry name" value="GATA_ZN_FINGER_2"/>
    <property type="match status" value="1"/>
</dbReference>
<dbReference type="GO" id="GO:0000122">
    <property type="term" value="P:negative regulation of transcription by RNA polymerase II"/>
    <property type="evidence" value="ECO:0007669"/>
    <property type="project" value="TreeGrafter"/>
</dbReference>
<reference evidence="12 13" key="1">
    <citation type="journal article" date="2018" name="Sci. Rep.">
        <title>Genomic signatures of local adaptation to the degree of environmental predictability in rotifers.</title>
        <authorList>
            <person name="Franch-Gras L."/>
            <person name="Hahn C."/>
            <person name="Garcia-Roger E.M."/>
            <person name="Carmona M.J."/>
            <person name="Serra M."/>
            <person name="Gomez A."/>
        </authorList>
    </citation>
    <scope>NUCLEOTIDE SEQUENCE [LARGE SCALE GENOMIC DNA]</scope>
    <source>
        <strain evidence="12">HYR1</strain>
    </source>
</reference>
<sequence>SATRTRSGLECANCHTAITTLWRRNNDGDPVCNACGLYYKLHNVNRPITMKKDGIQTRKRKKNSTSQPSTSSSNDSSKNKSQRMKKSKASSPTSVQNSPQLTNQMFPGAMISMEQASFFNPMSQNDEYQSSSYENHVMIPTVLINERNVQPPDMSQSYVMNQYGEHLKPGQCSSAMVESLYLSKHQMGISNHLETNPSQMINDSLHDNMKMENGSYFSGQRIEKNEPNENKYDPGSLLKAEKSEPEVRNNGESRSSLECMYEQKNAPNDLIKGDIKNEETDCENSVLKENVFSEESENLASSNSMSNVKSSVSDSELAEHKNENYHLYKKFKMSESQYVNGRVAESSDSFLRNDKLMSQSDSNVKQKSD</sequence>
<feature type="region of interest" description="Disordered" evidence="10">
    <location>
        <begin position="219"/>
        <end position="256"/>
    </location>
</feature>
<feature type="compositionally biased region" description="Polar residues" evidence="10">
    <location>
        <begin position="89"/>
        <end position="102"/>
    </location>
</feature>
<keyword evidence="3 9" id="KW-0863">Zinc-finger</keyword>
<evidence type="ECO:0000313" key="13">
    <source>
        <dbReference type="Proteomes" id="UP000276133"/>
    </source>
</evidence>
<dbReference type="GO" id="GO:0008270">
    <property type="term" value="F:zinc ion binding"/>
    <property type="evidence" value="ECO:0007669"/>
    <property type="project" value="UniProtKB-KW"/>
</dbReference>
<keyword evidence="5" id="KW-0805">Transcription regulation</keyword>
<organism evidence="12 13">
    <name type="scientific">Brachionus plicatilis</name>
    <name type="common">Marine rotifer</name>
    <name type="synonym">Brachionus muelleri</name>
    <dbReference type="NCBI Taxonomy" id="10195"/>
    <lineage>
        <taxon>Eukaryota</taxon>
        <taxon>Metazoa</taxon>
        <taxon>Spiralia</taxon>
        <taxon>Gnathifera</taxon>
        <taxon>Rotifera</taxon>
        <taxon>Eurotatoria</taxon>
        <taxon>Monogononta</taxon>
        <taxon>Pseudotrocha</taxon>
        <taxon>Ploima</taxon>
        <taxon>Brachionidae</taxon>
        <taxon>Brachionus</taxon>
    </lineage>
</organism>
<dbReference type="PANTHER" id="PTHR10071:SF281">
    <property type="entry name" value="BOX A-BINDING FACTOR-RELATED"/>
    <property type="match status" value="1"/>
</dbReference>
<evidence type="ECO:0000256" key="8">
    <source>
        <dbReference type="ARBA" id="ARBA00023242"/>
    </source>
</evidence>
<dbReference type="AlphaFoldDB" id="A0A3M7QNI3"/>
<dbReference type="GO" id="GO:0045165">
    <property type="term" value="P:cell fate commitment"/>
    <property type="evidence" value="ECO:0007669"/>
    <property type="project" value="TreeGrafter"/>
</dbReference>
<dbReference type="EMBL" id="REGN01005563">
    <property type="protein sequence ID" value="RNA12902.1"/>
    <property type="molecule type" value="Genomic_DNA"/>
</dbReference>
<evidence type="ECO:0000256" key="9">
    <source>
        <dbReference type="PROSITE-ProRule" id="PRU00094"/>
    </source>
</evidence>
<evidence type="ECO:0000256" key="3">
    <source>
        <dbReference type="ARBA" id="ARBA00022771"/>
    </source>
</evidence>
<feature type="compositionally biased region" description="Low complexity" evidence="10">
    <location>
        <begin position="64"/>
        <end position="76"/>
    </location>
</feature>
<keyword evidence="6" id="KW-0238">DNA-binding</keyword>
<dbReference type="GO" id="GO:0000978">
    <property type="term" value="F:RNA polymerase II cis-regulatory region sequence-specific DNA binding"/>
    <property type="evidence" value="ECO:0007669"/>
    <property type="project" value="TreeGrafter"/>
</dbReference>
<dbReference type="GO" id="GO:0000981">
    <property type="term" value="F:DNA-binding transcription factor activity, RNA polymerase II-specific"/>
    <property type="evidence" value="ECO:0007669"/>
    <property type="project" value="TreeGrafter"/>
</dbReference>
<keyword evidence="2" id="KW-0479">Metal-binding</keyword>
<feature type="domain" description="GATA-type" evidence="11">
    <location>
        <begin position="5"/>
        <end position="58"/>
    </location>
</feature>
<dbReference type="GO" id="GO:0045944">
    <property type="term" value="P:positive regulation of transcription by RNA polymerase II"/>
    <property type="evidence" value="ECO:0007669"/>
    <property type="project" value="TreeGrafter"/>
</dbReference>
<feature type="region of interest" description="Disordered" evidence="10">
    <location>
        <begin position="50"/>
        <end position="102"/>
    </location>
</feature>
<feature type="non-terminal residue" evidence="12">
    <location>
        <position position="1"/>
    </location>
</feature>
<evidence type="ECO:0000256" key="2">
    <source>
        <dbReference type="ARBA" id="ARBA00022723"/>
    </source>
</evidence>
<evidence type="ECO:0000313" key="12">
    <source>
        <dbReference type="EMBL" id="RNA12902.1"/>
    </source>
</evidence>
<dbReference type="InterPro" id="IPR000679">
    <property type="entry name" value="Znf_GATA"/>
</dbReference>
<dbReference type="SMART" id="SM00401">
    <property type="entry name" value="ZnF_GATA"/>
    <property type="match status" value="1"/>
</dbReference>
<feature type="compositionally biased region" description="Basic and acidic residues" evidence="10">
    <location>
        <begin position="239"/>
        <end position="251"/>
    </location>
</feature>
<comment type="caution">
    <text evidence="12">The sequence shown here is derived from an EMBL/GenBank/DDBJ whole genome shotgun (WGS) entry which is preliminary data.</text>
</comment>
<dbReference type="SUPFAM" id="SSF57716">
    <property type="entry name" value="Glucocorticoid receptor-like (DNA-binding domain)"/>
    <property type="match status" value="1"/>
</dbReference>
<evidence type="ECO:0000256" key="1">
    <source>
        <dbReference type="ARBA" id="ARBA00004123"/>
    </source>
</evidence>
<evidence type="ECO:0000256" key="5">
    <source>
        <dbReference type="ARBA" id="ARBA00023015"/>
    </source>
</evidence>
<comment type="subcellular location">
    <subcellularLocation>
        <location evidence="1">Nucleus</location>
    </subcellularLocation>
</comment>
<evidence type="ECO:0000256" key="6">
    <source>
        <dbReference type="ARBA" id="ARBA00023125"/>
    </source>
</evidence>
<dbReference type="CDD" id="cd00202">
    <property type="entry name" value="ZnF_GATA"/>
    <property type="match status" value="1"/>
</dbReference>
<dbReference type="OrthoDB" id="515401at2759"/>
<dbReference type="GO" id="GO:0005634">
    <property type="term" value="C:nucleus"/>
    <property type="evidence" value="ECO:0007669"/>
    <property type="project" value="UniProtKB-SubCell"/>
</dbReference>
<dbReference type="InterPro" id="IPR013088">
    <property type="entry name" value="Znf_NHR/GATA"/>
</dbReference>
<feature type="compositionally biased region" description="Polar residues" evidence="10">
    <location>
        <begin position="350"/>
        <end position="363"/>
    </location>
</feature>
<dbReference type="PRINTS" id="PR00619">
    <property type="entry name" value="GATAZNFINGER"/>
</dbReference>
<dbReference type="STRING" id="10195.A0A3M7QNI3"/>
<dbReference type="Gene3D" id="3.30.50.10">
    <property type="entry name" value="Erythroid Transcription Factor GATA-1, subunit A"/>
    <property type="match status" value="1"/>
</dbReference>
<keyword evidence="7" id="KW-0804">Transcription</keyword>
<accession>A0A3M7QNI3</accession>
<dbReference type="PROSITE" id="PS00344">
    <property type="entry name" value="GATA_ZN_FINGER_1"/>
    <property type="match status" value="1"/>
</dbReference>